<protein>
    <submittedName>
        <fullName evidence="1">Uncharacterized protein</fullName>
    </submittedName>
</protein>
<dbReference type="AlphaFoldDB" id="A0A8T0MXG7"/>
<accession>A0A8T0MXG7</accession>
<dbReference type="EMBL" id="CM029054">
    <property type="protein sequence ID" value="KAG2539476.1"/>
    <property type="molecule type" value="Genomic_DNA"/>
</dbReference>
<proteinExistence type="predicted"/>
<comment type="caution">
    <text evidence="1">The sequence shown here is derived from an EMBL/GenBank/DDBJ whole genome shotgun (WGS) entry which is preliminary data.</text>
</comment>
<evidence type="ECO:0000313" key="2">
    <source>
        <dbReference type="Proteomes" id="UP000823388"/>
    </source>
</evidence>
<dbReference type="Proteomes" id="UP000823388">
    <property type="component" value="Chromosome 9N"/>
</dbReference>
<organism evidence="1 2">
    <name type="scientific">Panicum virgatum</name>
    <name type="common">Blackwell switchgrass</name>
    <dbReference type="NCBI Taxonomy" id="38727"/>
    <lineage>
        <taxon>Eukaryota</taxon>
        <taxon>Viridiplantae</taxon>
        <taxon>Streptophyta</taxon>
        <taxon>Embryophyta</taxon>
        <taxon>Tracheophyta</taxon>
        <taxon>Spermatophyta</taxon>
        <taxon>Magnoliopsida</taxon>
        <taxon>Liliopsida</taxon>
        <taxon>Poales</taxon>
        <taxon>Poaceae</taxon>
        <taxon>PACMAD clade</taxon>
        <taxon>Panicoideae</taxon>
        <taxon>Panicodae</taxon>
        <taxon>Paniceae</taxon>
        <taxon>Panicinae</taxon>
        <taxon>Panicum</taxon>
        <taxon>Panicum sect. Hiantes</taxon>
    </lineage>
</organism>
<gene>
    <name evidence="1" type="ORF">PVAP13_9NG482828</name>
</gene>
<name>A0A8T0MXG7_PANVG</name>
<keyword evidence="2" id="KW-1185">Reference proteome</keyword>
<reference evidence="1" key="1">
    <citation type="submission" date="2020-05" db="EMBL/GenBank/DDBJ databases">
        <title>WGS assembly of Panicum virgatum.</title>
        <authorList>
            <person name="Lovell J.T."/>
            <person name="Jenkins J."/>
            <person name="Shu S."/>
            <person name="Juenger T.E."/>
            <person name="Schmutz J."/>
        </authorList>
    </citation>
    <scope>NUCLEOTIDE SEQUENCE</scope>
    <source>
        <strain evidence="1">AP13</strain>
    </source>
</reference>
<evidence type="ECO:0000313" key="1">
    <source>
        <dbReference type="EMBL" id="KAG2539476.1"/>
    </source>
</evidence>
<sequence length="72" mass="8399">MTAMAAIRCPCRLGFMGVSAAKGLQRQALLVVQFVMQQLQLTLKRYCTLRLLRHKKQQRRYCAVLLDFLFPR</sequence>